<comment type="subcellular location">
    <subcellularLocation>
        <location evidence="2">Secreted</location>
    </subcellularLocation>
</comment>
<name>A0A166CPC4_9AGAM</name>
<dbReference type="InterPro" id="IPR036156">
    <property type="entry name" value="Beta-gal/glucu_dom_sf"/>
</dbReference>
<evidence type="ECO:0000256" key="5">
    <source>
        <dbReference type="ARBA" id="ARBA00011738"/>
    </source>
</evidence>
<dbReference type="InterPro" id="IPR041447">
    <property type="entry name" value="Mannosidase_ig"/>
</dbReference>
<dbReference type="PANTHER" id="PTHR43730">
    <property type="entry name" value="BETA-MANNOSIDASE"/>
    <property type="match status" value="1"/>
</dbReference>
<dbReference type="SUPFAM" id="SSF49785">
    <property type="entry name" value="Galactose-binding domain-like"/>
    <property type="match status" value="1"/>
</dbReference>
<dbReference type="SUPFAM" id="SSF49303">
    <property type="entry name" value="beta-Galactosidase/glucuronidase domain"/>
    <property type="match status" value="2"/>
</dbReference>
<evidence type="ECO:0000256" key="10">
    <source>
        <dbReference type="ARBA" id="ARBA00022801"/>
    </source>
</evidence>
<dbReference type="InterPro" id="IPR041625">
    <property type="entry name" value="Beta-mannosidase_Ig"/>
</dbReference>
<feature type="chain" id="PRO_5007871757" description="Beta-mannosidase A" evidence="14">
    <location>
        <begin position="19"/>
        <end position="926"/>
    </location>
</feature>
<feature type="signal peptide" evidence="14">
    <location>
        <begin position="1"/>
        <end position="18"/>
    </location>
</feature>
<dbReference type="GO" id="GO:0006516">
    <property type="term" value="P:glycoprotein catabolic process"/>
    <property type="evidence" value="ECO:0007669"/>
    <property type="project" value="TreeGrafter"/>
</dbReference>
<evidence type="ECO:0000256" key="6">
    <source>
        <dbReference type="ARBA" id="ARBA00012754"/>
    </source>
</evidence>
<dbReference type="PANTHER" id="PTHR43730:SF5">
    <property type="entry name" value="BETA-MANNOSIDASE A"/>
    <property type="match status" value="1"/>
</dbReference>
<evidence type="ECO:0000313" key="18">
    <source>
        <dbReference type="EMBL" id="KZP13865.1"/>
    </source>
</evidence>
<organism evidence="18 19">
    <name type="scientific">Athelia psychrophila</name>
    <dbReference type="NCBI Taxonomy" id="1759441"/>
    <lineage>
        <taxon>Eukaryota</taxon>
        <taxon>Fungi</taxon>
        <taxon>Dikarya</taxon>
        <taxon>Basidiomycota</taxon>
        <taxon>Agaricomycotina</taxon>
        <taxon>Agaricomycetes</taxon>
        <taxon>Agaricomycetidae</taxon>
        <taxon>Atheliales</taxon>
        <taxon>Atheliaceae</taxon>
        <taxon>Athelia</taxon>
    </lineage>
</organism>
<evidence type="ECO:0000256" key="1">
    <source>
        <dbReference type="ARBA" id="ARBA00000829"/>
    </source>
</evidence>
<keyword evidence="11" id="KW-0325">Glycoprotein</keyword>
<evidence type="ECO:0000256" key="12">
    <source>
        <dbReference type="ARBA" id="ARBA00023295"/>
    </source>
</evidence>
<dbReference type="Pfam" id="PF17786">
    <property type="entry name" value="Mannosidase_ig"/>
    <property type="match status" value="1"/>
</dbReference>
<evidence type="ECO:0000259" key="16">
    <source>
        <dbReference type="Pfam" id="PF17786"/>
    </source>
</evidence>
<comment type="catalytic activity">
    <reaction evidence="1">
        <text>Hydrolysis of terminal, non-reducing beta-D-mannose residues in beta-D-mannosides.</text>
        <dbReference type="EC" id="3.2.1.25"/>
    </reaction>
</comment>
<reference evidence="18 19" key="1">
    <citation type="journal article" date="2016" name="Mol. Biol. Evol.">
        <title>Comparative Genomics of Early-Diverging Mushroom-Forming Fungi Provides Insights into the Origins of Lignocellulose Decay Capabilities.</title>
        <authorList>
            <person name="Nagy L.G."/>
            <person name="Riley R."/>
            <person name="Tritt A."/>
            <person name="Adam C."/>
            <person name="Daum C."/>
            <person name="Floudas D."/>
            <person name="Sun H."/>
            <person name="Yadav J.S."/>
            <person name="Pangilinan J."/>
            <person name="Larsson K.H."/>
            <person name="Matsuura K."/>
            <person name="Barry K."/>
            <person name="Labutti K."/>
            <person name="Kuo R."/>
            <person name="Ohm R.A."/>
            <person name="Bhattacharya S.S."/>
            <person name="Shirouzu T."/>
            <person name="Yoshinaga Y."/>
            <person name="Martin F.M."/>
            <person name="Grigoriev I.V."/>
            <person name="Hibbett D.S."/>
        </authorList>
    </citation>
    <scope>NUCLEOTIDE SEQUENCE [LARGE SCALE GENOMIC DNA]</scope>
    <source>
        <strain evidence="18 19">CBS 109695</strain>
    </source>
</reference>
<dbReference type="GO" id="GO:0004567">
    <property type="term" value="F:beta-mannosidase activity"/>
    <property type="evidence" value="ECO:0007669"/>
    <property type="project" value="UniProtKB-EC"/>
</dbReference>
<accession>A0A166CPC4</accession>
<keyword evidence="10 18" id="KW-0378">Hydrolase</keyword>
<keyword evidence="12" id="KW-0326">Glycosidase</keyword>
<feature type="domain" description="Mannosidase Ig/CBM-like" evidence="16">
    <location>
        <begin position="747"/>
        <end position="824"/>
    </location>
</feature>
<evidence type="ECO:0000256" key="8">
    <source>
        <dbReference type="ARBA" id="ARBA00022525"/>
    </source>
</evidence>
<evidence type="ECO:0000256" key="3">
    <source>
        <dbReference type="ARBA" id="ARBA00004740"/>
    </source>
</evidence>
<dbReference type="Gene3D" id="2.60.120.260">
    <property type="entry name" value="Galactose-binding domain-like"/>
    <property type="match status" value="1"/>
</dbReference>
<protein>
    <recommendedName>
        <fullName evidence="7">Beta-mannosidase A</fullName>
        <ecNumber evidence="6">3.2.1.25</ecNumber>
    </recommendedName>
    <alternativeName>
        <fullName evidence="13">Mannanase A</fullName>
    </alternativeName>
</protein>
<dbReference type="Pfam" id="PF22666">
    <property type="entry name" value="Glyco_hydro_2_N2"/>
    <property type="match status" value="1"/>
</dbReference>
<dbReference type="EC" id="3.2.1.25" evidence="6"/>
<dbReference type="AlphaFoldDB" id="A0A166CPC4"/>
<dbReference type="InterPro" id="IPR017853">
    <property type="entry name" value="GH"/>
</dbReference>
<evidence type="ECO:0000256" key="4">
    <source>
        <dbReference type="ARBA" id="ARBA00007483"/>
    </source>
</evidence>
<comment type="pathway">
    <text evidence="3">Glycan metabolism; N-glycan degradation.</text>
</comment>
<sequence length="926" mass="102450">MLLKSISLSLVFISSSLAQKIVDLSGKHWTLTDQQGNVSIPGAVPSNAYLDLFAAKVIPDPLYGTNEINTAWVAFTNWTYISAPISGLSPGVPTYLVFDGIDTIASITFCNQSVGVVDNQFRQWTFDVSSILSSCFSSPVLSLSFTSPVDVANYLENPSNPELSCPTCFEIAFVYTGREFIRKQQIDFGWNWAPAYAPTGIWQPAYVVQLESKVLPEIYVSNSMVDIYRRGQLNNLSPDQTQRWVVNVSIDYLGTLPPNSRLVASIPGFLSGPLSGVNVRNGTITGSGLVKGSPKLWWPVGYGSQTLYNMQIEIFPANSIIPIAFVTKRVGFRTIVLNQGLITTDQESLGIAPGANWHFEINGHEIFVKGSSVVPPEVFWPSVTESEFRLLFETVVAGNQNMLRVWGGGSYLPDYAYDLADEMGILIWAEMAYSDAIYPITTNFLENAIAEAYYQIRRVNHHPSLALWSGNNEIEFGLDIIGAIDPPLVAVSEALYSELFLNVLIHSVFDNSRSISYLPSSITNGYLSLNHSAEMPIIERYNNLSAGSVFGNSDYYNYDVTQVFNLSTYPIGRFATEFGFHSHSNVLSYAGVMPQSELSFNSSTIVYRNREYPLNYSTFFSSYSDPPAAENLTAQSLGGLGQMSQGITYWYPSNSTASPATIFDLQVFATQIFQSEVYRSQIAFYRRGSGMPERTLGSLYWVLNEIWSAPCKASVGHDGRWKGLHYGARDIYEPVVIAPYYDQPSGAVEVWATSDLWNTVQGTASIAWYDWSGKSLTNRTADHQAPITIGAVNSTQFWSFDANTLPFNSTNAVAFLTINATVNGVRYSHINRFTPLPLSNPLVISAIQNPLLTFRSVGNVFTVQSQAVAIFVWLEHPAGVRGYWSDNGFWMLPGKRQVTFTVQVDTTGGKWTKSVAIKSLYSLISP</sequence>
<feature type="domain" description="Beta-mannosidase Ig-fold" evidence="15">
    <location>
        <begin position="856"/>
        <end position="922"/>
    </location>
</feature>
<gene>
    <name evidence="18" type="ORF">FIBSPDRAFT_834614</name>
</gene>
<evidence type="ECO:0000256" key="9">
    <source>
        <dbReference type="ARBA" id="ARBA00022729"/>
    </source>
</evidence>
<evidence type="ECO:0000256" key="14">
    <source>
        <dbReference type="SAM" id="SignalP"/>
    </source>
</evidence>
<dbReference type="EMBL" id="KV417626">
    <property type="protein sequence ID" value="KZP13865.1"/>
    <property type="molecule type" value="Genomic_DNA"/>
</dbReference>
<evidence type="ECO:0000259" key="15">
    <source>
        <dbReference type="Pfam" id="PF17753"/>
    </source>
</evidence>
<dbReference type="InterPro" id="IPR008979">
    <property type="entry name" value="Galactose-bd-like_sf"/>
</dbReference>
<dbReference type="STRING" id="436010.A0A166CPC4"/>
<keyword evidence="19" id="KW-1185">Reference proteome</keyword>
<comment type="subunit">
    <text evidence="5">Homodimer.</text>
</comment>
<keyword evidence="9 14" id="KW-0732">Signal</keyword>
<dbReference type="GO" id="GO:0005576">
    <property type="term" value="C:extracellular region"/>
    <property type="evidence" value="ECO:0007669"/>
    <property type="project" value="UniProtKB-SubCell"/>
</dbReference>
<dbReference type="Gene3D" id="2.60.40.10">
    <property type="entry name" value="Immunoglobulins"/>
    <property type="match status" value="3"/>
</dbReference>
<dbReference type="Proteomes" id="UP000076532">
    <property type="component" value="Unassembled WGS sequence"/>
</dbReference>
<dbReference type="InterPro" id="IPR050887">
    <property type="entry name" value="Beta-mannosidase_GH2"/>
</dbReference>
<dbReference type="SUPFAM" id="SSF51445">
    <property type="entry name" value="(Trans)glycosidases"/>
    <property type="match status" value="1"/>
</dbReference>
<evidence type="ECO:0000256" key="2">
    <source>
        <dbReference type="ARBA" id="ARBA00004613"/>
    </source>
</evidence>
<dbReference type="InterPro" id="IPR013783">
    <property type="entry name" value="Ig-like_fold"/>
</dbReference>
<feature type="domain" description="Beta-mannosidase-like galactose-binding" evidence="17">
    <location>
        <begin position="29"/>
        <end position="203"/>
    </location>
</feature>
<dbReference type="Gene3D" id="3.20.20.80">
    <property type="entry name" value="Glycosidases"/>
    <property type="match status" value="1"/>
</dbReference>
<dbReference type="Pfam" id="PF17753">
    <property type="entry name" value="Ig_mannosidase"/>
    <property type="match status" value="1"/>
</dbReference>
<evidence type="ECO:0000256" key="11">
    <source>
        <dbReference type="ARBA" id="ARBA00023180"/>
    </source>
</evidence>
<evidence type="ECO:0000259" key="17">
    <source>
        <dbReference type="Pfam" id="PF22666"/>
    </source>
</evidence>
<evidence type="ECO:0000313" key="19">
    <source>
        <dbReference type="Proteomes" id="UP000076532"/>
    </source>
</evidence>
<comment type="similarity">
    <text evidence="4">Belongs to the glycosyl hydrolase 2 family. Beta-mannosidase A subfamily.</text>
</comment>
<proteinExistence type="inferred from homology"/>
<dbReference type="OrthoDB" id="2866996at2759"/>
<evidence type="ECO:0000256" key="7">
    <source>
        <dbReference type="ARBA" id="ARBA00021795"/>
    </source>
</evidence>
<keyword evidence="8" id="KW-0964">Secreted</keyword>
<evidence type="ECO:0000256" key="13">
    <source>
        <dbReference type="ARBA" id="ARBA00031061"/>
    </source>
</evidence>
<dbReference type="UniPathway" id="UPA00280"/>
<dbReference type="InterPro" id="IPR054593">
    <property type="entry name" value="Beta-mannosidase-like_N2"/>
</dbReference>